<sequence length="145" mass="15249">MSAPTPATTPTPGEGTARTGPHRVLLAFYALFTLAAGARSAVQLATDPGRAPVAYALSAVAALTYAAGWVAIRRASVGRTGFASVMLWVELAGVLTVGTLSLVHRAWFPDASVWSDYGIGYGFVPAILPVLGLVWLRRQRSLPQN</sequence>
<accession>A0A7X0RI34</accession>
<dbReference type="Proteomes" id="UP000523955">
    <property type="component" value="Unassembled WGS sequence"/>
</dbReference>
<name>A0A7X0RI34_9ACTN</name>
<organism evidence="2 3">
    <name type="scientific">Nocardioides luti</name>
    <dbReference type="NCBI Taxonomy" id="2761101"/>
    <lineage>
        <taxon>Bacteria</taxon>
        <taxon>Bacillati</taxon>
        <taxon>Actinomycetota</taxon>
        <taxon>Actinomycetes</taxon>
        <taxon>Propionibacteriales</taxon>
        <taxon>Nocardioidaceae</taxon>
        <taxon>Nocardioides</taxon>
    </lineage>
</organism>
<feature type="transmembrane region" description="Helical" evidence="1">
    <location>
        <begin position="24"/>
        <end position="42"/>
    </location>
</feature>
<keyword evidence="1" id="KW-1133">Transmembrane helix</keyword>
<keyword evidence="3" id="KW-1185">Reference proteome</keyword>
<evidence type="ECO:0000313" key="2">
    <source>
        <dbReference type="EMBL" id="MBB6627473.1"/>
    </source>
</evidence>
<dbReference type="AlphaFoldDB" id="A0A7X0RI34"/>
<evidence type="ECO:0000313" key="3">
    <source>
        <dbReference type="Proteomes" id="UP000523955"/>
    </source>
</evidence>
<feature type="transmembrane region" description="Helical" evidence="1">
    <location>
        <begin position="119"/>
        <end position="136"/>
    </location>
</feature>
<protein>
    <recommendedName>
        <fullName evidence="4">Integral membrane protein</fullName>
    </recommendedName>
</protein>
<comment type="caution">
    <text evidence="2">The sequence shown here is derived from an EMBL/GenBank/DDBJ whole genome shotgun (WGS) entry which is preliminary data.</text>
</comment>
<proteinExistence type="predicted"/>
<feature type="transmembrane region" description="Helical" evidence="1">
    <location>
        <begin position="54"/>
        <end position="72"/>
    </location>
</feature>
<dbReference type="EMBL" id="JACKXE010000001">
    <property type="protein sequence ID" value="MBB6627473.1"/>
    <property type="molecule type" value="Genomic_DNA"/>
</dbReference>
<keyword evidence="1" id="KW-0812">Transmembrane</keyword>
<evidence type="ECO:0000256" key="1">
    <source>
        <dbReference type="SAM" id="Phobius"/>
    </source>
</evidence>
<keyword evidence="1" id="KW-0472">Membrane</keyword>
<feature type="transmembrane region" description="Helical" evidence="1">
    <location>
        <begin position="84"/>
        <end position="107"/>
    </location>
</feature>
<evidence type="ECO:0008006" key="4">
    <source>
        <dbReference type="Google" id="ProtNLM"/>
    </source>
</evidence>
<dbReference type="RefSeq" id="WP_185252628.1">
    <property type="nucleotide sequence ID" value="NZ_JACKXE010000001.1"/>
</dbReference>
<gene>
    <name evidence="2" type="ORF">H5V45_09075</name>
</gene>
<reference evidence="2 3" key="1">
    <citation type="submission" date="2020-08" db="EMBL/GenBank/DDBJ databases">
        <authorList>
            <person name="Seo M.-J."/>
        </authorList>
    </citation>
    <scope>NUCLEOTIDE SEQUENCE [LARGE SCALE GENOMIC DNA]</scope>
    <source>
        <strain evidence="2 3">KIGAM211</strain>
    </source>
</reference>